<dbReference type="EMBL" id="CAJRAF010000002">
    <property type="protein sequence ID" value="CAG4998430.1"/>
    <property type="molecule type" value="Genomic_DNA"/>
</dbReference>
<dbReference type="CDD" id="cd07043">
    <property type="entry name" value="STAS_anti-anti-sigma_factors"/>
    <property type="match status" value="1"/>
</dbReference>
<name>A0A916NL07_9BACT</name>
<protein>
    <recommendedName>
        <fullName evidence="2">Anti-sigma factor antagonist</fullName>
    </recommendedName>
</protein>
<dbReference type="InterPro" id="IPR036513">
    <property type="entry name" value="STAS_dom_sf"/>
</dbReference>
<dbReference type="PROSITE" id="PS50801">
    <property type="entry name" value="STAS"/>
    <property type="match status" value="1"/>
</dbReference>
<dbReference type="GO" id="GO:0043856">
    <property type="term" value="F:anti-sigma factor antagonist activity"/>
    <property type="evidence" value="ECO:0007669"/>
    <property type="project" value="InterPro"/>
</dbReference>
<feature type="domain" description="STAS" evidence="3">
    <location>
        <begin position="3"/>
        <end position="106"/>
    </location>
</feature>
<organism evidence="4 5">
    <name type="scientific">Dyadobacter helix</name>
    <dbReference type="NCBI Taxonomy" id="2822344"/>
    <lineage>
        <taxon>Bacteria</taxon>
        <taxon>Pseudomonadati</taxon>
        <taxon>Bacteroidota</taxon>
        <taxon>Cytophagia</taxon>
        <taxon>Cytophagales</taxon>
        <taxon>Spirosomataceae</taxon>
        <taxon>Dyadobacter</taxon>
    </lineage>
</organism>
<proteinExistence type="inferred from homology"/>
<evidence type="ECO:0000256" key="1">
    <source>
        <dbReference type="ARBA" id="ARBA00009013"/>
    </source>
</evidence>
<dbReference type="SUPFAM" id="SSF52091">
    <property type="entry name" value="SpoIIaa-like"/>
    <property type="match status" value="1"/>
</dbReference>
<evidence type="ECO:0000313" key="5">
    <source>
        <dbReference type="Proteomes" id="UP000680038"/>
    </source>
</evidence>
<dbReference type="RefSeq" id="WP_215238680.1">
    <property type="nucleotide sequence ID" value="NZ_CAJRAF010000002.1"/>
</dbReference>
<sequence length="106" mass="11663">MAFTIDSVISSPLATLTLTGELDSLSARVFQTEIEKIANQSIDTLVLDMENLNFMSSAGLRVLIFSKQKIGPQLSIYIVKPQELIVDTLEKTGLHHSVTIVDQYPA</sequence>
<gene>
    <name evidence="4" type="ORF">DYBT9275_01999</name>
</gene>
<keyword evidence="5" id="KW-1185">Reference proteome</keyword>
<accession>A0A916NL07</accession>
<evidence type="ECO:0000256" key="2">
    <source>
        <dbReference type="RuleBase" id="RU003749"/>
    </source>
</evidence>
<dbReference type="InterPro" id="IPR002645">
    <property type="entry name" value="STAS_dom"/>
</dbReference>
<dbReference type="Gene3D" id="3.30.750.24">
    <property type="entry name" value="STAS domain"/>
    <property type="match status" value="1"/>
</dbReference>
<dbReference type="AlphaFoldDB" id="A0A916NL07"/>
<dbReference type="PANTHER" id="PTHR33495:SF14">
    <property type="entry name" value="ANTI-SIGMA FACTOR ANTAGONIST"/>
    <property type="match status" value="1"/>
</dbReference>
<evidence type="ECO:0000313" key="4">
    <source>
        <dbReference type="EMBL" id="CAG4998430.1"/>
    </source>
</evidence>
<dbReference type="NCBIfam" id="TIGR00377">
    <property type="entry name" value="ant_ant_sig"/>
    <property type="match status" value="1"/>
</dbReference>
<comment type="caution">
    <text evidence="4">The sequence shown here is derived from an EMBL/GenBank/DDBJ whole genome shotgun (WGS) entry which is preliminary data.</text>
</comment>
<dbReference type="PANTHER" id="PTHR33495">
    <property type="entry name" value="ANTI-SIGMA FACTOR ANTAGONIST TM_1081-RELATED-RELATED"/>
    <property type="match status" value="1"/>
</dbReference>
<evidence type="ECO:0000259" key="3">
    <source>
        <dbReference type="PROSITE" id="PS50801"/>
    </source>
</evidence>
<dbReference type="Proteomes" id="UP000680038">
    <property type="component" value="Unassembled WGS sequence"/>
</dbReference>
<comment type="similarity">
    <text evidence="1 2">Belongs to the anti-sigma-factor antagonist family.</text>
</comment>
<dbReference type="InterPro" id="IPR003658">
    <property type="entry name" value="Anti-sigma_ant"/>
</dbReference>
<dbReference type="Pfam" id="PF01740">
    <property type="entry name" value="STAS"/>
    <property type="match status" value="1"/>
</dbReference>
<reference evidence="4" key="1">
    <citation type="submission" date="2021-04" db="EMBL/GenBank/DDBJ databases">
        <authorList>
            <person name="Rodrigo-Torres L."/>
            <person name="Arahal R. D."/>
            <person name="Lucena T."/>
        </authorList>
    </citation>
    <scope>NUCLEOTIDE SEQUENCE</scope>
    <source>
        <strain evidence="4">CECT 9275</strain>
    </source>
</reference>